<dbReference type="STRING" id="1349421.OI18_10010"/>
<dbReference type="PANTHER" id="PTHR31988:SF19">
    <property type="entry name" value="9-O-ACETYL-N-ACETYLNEURAMINIC ACID DEACETYLASE-RELATED"/>
    <property type="match status" value="1"/>
</dbReference>
<protein>
    <recommendedName>
        <fullName evidence="6">Secretion system C-terminal sorting domain-containing protein</fullName>
    </recommendedName>
</protein>
<organism evidence="4 5">
    <name type="scientific">Flavihumibacter solisilvae</name>
    <dbReference type="NCBI Taxonomy" id="1349421"/>
    <lineage>
        <taxon>Bacteria</taxon>
        <taxon>Pseudomonadati</taxon>
        <taxon>Bacteroidota</taxon>
        <taxon>Chitinophagia</taxon>
        <taxon>Chitinophagales</taxon>
        <taxon>Chitinophagaceae</taxon>
        <taxon>Flavihumibacter</taxon>
    </lineage>
</organism>
<name>A0A0C1LHH5_9BACT</name>
<evidence type="ECO:0000313" key="5">
    <source>
        <dbReference type="Proteomes" id="UP000031408"/>
    </source>
</evidence>
<dbReference type="GO" id="GO:0016788">
    <property type="term" value="F:hydrolase activity, acting on ester bonds"/>
    <property type="evidence" value="ECO:0007669"/>
    <property type="project" value="UniProtKB-ARBA"/>
</dbReference>
<dbReference type="InterPro" id="IPR036514">
    <property type="entry name" value="SGNH_hydro_sf"/>
</dbReference>
<dbReference type="RefSeq" id="WP_039139513.1">
    <property type="nucleotide sequence ID" value="NZ_JSVC01000010.1"/>
</dbReference>
<dbReference type="Pfam" id="PF03629">
    <property type="entry name" value="SASA"/>
    <property type="match status" value="1"/>
</dbReference>
<sequence>MKHFLRNQRIVLNIALSAWCVGSFPGLLFSQATVFPKDYQLYPRNLTTNLATVRVQGTINQSSGYTQVRLKRYRDGSFQNTTTVNLQYNNGVAAFDFTNEIPAELNNYRFSLYGYKSFTETLLQTANNVVAGDAYIIQGQSNAVANLRGSYSSANNADDPNNAPNRSFVRVYGSGSTSGSYSKAWFIGKGNVWYDVDGQTGQWGMRLASDLATSRRIPICIINGGNPGQRITYFQRNDGNPGDPSTNYGRVLNRIREAGLQNNIRAIIWHQGESDIQGSLSPVQLSTDQYKSYFHNLMNDWKSDFPSLNKFYLFQIRYGCGMSSADNCLKIQEAQRQLDKESSEVVTLGTSNSSQLFDGGSIRYCHYNFYDGYKNFGDWVSLVIRRDLYGESGLPATIESPEPQSATFSVVSPGGVASQVSLALKDQGSAFTISGDLSGLIRLNGGSYAINSVSLSGNNLLVNFTRGSGVTTNPTSISYRGHDQVASPQVVNSGGLGLINFDFIPIDAGSTPPPPPTGNCTDLNEPNNSFQQTKTLNHNTDYTGSIASVSDEDWFSFRTWAPYKNVKISLWNMPEDYDMYLYDQNGVLLTSATGTGTSEALIYNNGPDNFNYRLKIISKDGRFNPDVCYSLRLQASAYMWPLNSPPYASTLNKSIVIAKEVKNKMEKFMSTTLKVFPNPAREKLHINYHAKDKCNTEFRITDITGKEMIYRKVKSDAGNNQYKIDISKLGPGTYMLQMRTDYSFENCKIIVLK</sequence>
<reference evidence="4 5" key="1">
    <citation type="submission" date="2014-11" db="EMBL/GenBank/DDBJ databases">
        <title>Genome sequence of Flavihumibacter solisilvae 3-3.</title>
        <authorList>
            <person name="Zhou G."/>
            <person name="Li M."/>
            <person name="Wang G."/>
        </authorList>
    </citation>
    <scope>NUCLEOTIDE SEQUENCE [LARGE SCALE GENOMIC DNA]</scope>
    <source>
        <strain evidence="4 5">3-3</strain>
    </source>
</reference>
<evidence type="ECO:0008006" key="6">
    <source>
        <dbReference type="Google" id="ProtNLM"/>
    </source>
</evidence>
<dbReference type="InterPro" id="IPR026444">
    <property type="entry name" value="Secre_tail"/>
</dbReference>
<dbReference type="Gene3D" id="2.60.120.380">
    <property type="match status" value="1"/>
</dbReference>
<dbReference type="PANTHER" id="PTHR31988">
    <property type="entry name" value="ESTERASE, PUTATIVE (DUF303)-RELATED"/>
    <property type="match status" value="1"/>
</dbReference>
<evidence type="ECO:0000259" key="2">
    <source>
        <dbReference type="Pfam" id="PF03629"/>
    </source>
</evidence>
<dbReference type="Pfam" id="PF18962">
    <property type="entry name" value="Por_Secre_tail"/>
    <property type="match status" value="1"/>
</dbReference>
<comment type="caution">
    <text evidence="4">The sequence shown here is derived from an EMBL/GenBank/DDBJ whole genome shotgun (WGS) entry which is preliminary data.</text>
</comment>
<dbReference type="Proteomes" id="UP000031408">
    <property type="component" value="Unassembled WGS sequence"/>
</dbReference>
<dbReference type="EMBL" id="JSVC01000010">
    <property type="protein sequence ID" value="KIC94798.1"/>
    <property type="molecule type" value="Genomic_DNA"/>
</dbReference>
<feature type="domain" description="Secretion system C-terminal sorting" evidence="3">
    <location>
        <begin position="675"/>
        <end position="751"/>
    </location>
</feature>
<accession>A0A0C1LHH5</accession>
<dbReference type="SUPFAM" id="SSF52266">
    <property type="entry name" value="SGNH hydrolase"/>
    <property type="match status" value="1"/>
</dbReference>
<keyword evidence="5" id="KW-1185">Reference proteome</keyword>
<dbReference type="OrthoDB" id="9342482at2"/>
<dbReference type="Gene3D" id="3.40.50.1110">
    <property type="entry name" value="SGNH hydrolase"/>
    <property type="match status" value="1"/>
</dbReference>
<keyword evidence="1" id="KW-0378">Hydrolase</keyword>
<evidence type="ECO:0000313" key="4">
    <source>
        <dbReference type="EMBL" id="KIC94798.1"/>
    </source>
</evidence>
<evidence type="ECO:0000259" key="3">
    <source>
        <dbReference type="Pfam" id="PF18962"/>
    </source>
</evidence>
<proteinExistence type="predicted"/>
<dbReference type="AlphaFoldDB" id="A0A0C1LHH5"/>
<gene>
    <name evidence="4" type="ORF">OI18_10010</name>
</gene>
<dbReference type="InterPro" id="IPR005181">
    <property type="entry name" value="SASA"/>
</dbReference>
<feature type="domain" description="Sialate O-acetylesterase" evidence="2">
    <location>
        <begin position="133"/>
        <end position="346"/>
    </location>
</feature>
<dbReference type="NCBIfam" id="TIGR04183">
    <property type="entry name" value="Por_Secre_tail"/>
    <property type="match status" value="1"/>
</dbReference>
<dbReference type="SUPFAM" id="SSF89260">
    <property type="entry name" value="Collagen-binding domain"/>
    <property type="match status" value="1"/>
</dbReference>
<dbReference type="InterPro" id="IPR052940">
    <property type="entry name" value="Carb_Esterase_6"/>
</dbReference>
<evidence type="ECO:0000256" key="1">
    <source>
        <dbReference type="ARBA" id="ARBA00022801"/>
    </source>
</evidence>